<accession>V8C7H6</accession>
<dbReference type="RefSeq" id="WP_023928184.1">
    <property type="nucleotide sequence ID" value="NZ_KI669455.1"/>
</dbReference>
<sequence>MRILNVALIQMCPKPFLRDENLSLALKLAKDSLKKGVNLVVFHELFDSGYCVAPHDKDFAMDFAKPQKHATFKTLSAFAKENSVHIVACGIEKSGKKLYDTAYIIAPSGKCVGKHRKIYLWGDEKSRFSKGKKYEVFKLNFGDFSAKVGLQICYEIGFGVGANILALQGAEILIYPSAFGAARAYNWDLLSGARAVENGCFVLACNHSGVESNALDSALSTQKDAEFAGDSRIISPQGTIIKKATKLNEAIIAQINLDEIYSQRKAIPYLKDFDTKLTKRSFGKLT</sequence>
<protein>
    <recommendedName>
        <fullName evidence="1">CN hydrolase domain-containing protein</fullName>
    </recommendedName>
</protein>
<dbReference type="STRING" id="1357400.HMPREF2086_01449"/>
<dbReference type="PANTHER" id="PTHR23088">
    <property type="entry name" value="NITRILASE-RELATED"/>
    <property type="match status" value="1"/>
</dbReference>
<dbReference type="SUPFAM" id="SSF56317">
    <property type="entry name" value="Carbon-nitrogen hydrolase"/>
    <property type="match status" value="1"/>
</dbReference>
<dbReference type="InterPro" id="IPR036526">
    <property type="entry name" value="C-N_Hydrolase_sf"/>
</dbReference>
<organism evidence="2 3">
    <name type="scientific">Helicobacter macacae MIT 99-5501</name>
    <dbReference type="NCBI Taxonomy" id="1357400"/>
    <lineage>
        <taxon>Bacteria</taxon>
        <taxon>Pseudomonadati</taxon>
        <taxon>Campylobacterota</taxon>
        <taxon>Epsilonproteobacteria</taxon>
        <taxon>Campylobacterales</taxon>
        <taxon>Helicobacteraceae</taxon>
        <taxon>Helicobacter</taxon>
    </lineage>
</organism>
<keyword evidence="3" id="KW-1185">Reference proteome</keyword>
<reference evidence="2 3" key="1">
    <citation type="journal article" date="2014" name="Genome Announc.">
        <title>Draft genome sequences of six enterohepatic helicobacter species isolated from humans and one from rhesus macaques.</title>
        <authorList>
            <person name="Shen Z."/>
            <person name="Sheh A."/>
            <person name="Young S.K."/>
            <person name="Abouelliel A."/>
            <person name="Ward D.V."/>
            <person name="Earl A.M."/>
            <person name="Fox J.G."/>
        </authorList>
    </citation>
    <scope>NUCLEOTIDE SEQUENCE [LARGE SCALE GENOMIC DNA]</scope>
    <source>
        <strain evidence="2 3">MIT 99-5501</strain>
    </source>
</reference>
<dbReference type="PROSITE" id="PS50263">
    <property type="entry name" value="CN_HYDROLASE"/>
    <property type="match status" value="1"/>
</dbReference>
<name>V8C7H6_9HELI</name>
<evidence type="ECO:0000313" key="3">
    <source>
        <dbReference type="Proteomes" id="UP000018731"/>
    </source>
</evidence>
<dbReference type="eggNOG" id="COG0388">
    <property type="taxonomic scope" value="Bacteria"/>
</dbReference>
<dbReference type="Gene3D" id="3.60.110.10">
    <property type="entry name" value="Carbon-nitrogen hydrolase"/>
    <property type="match status" value="1"/>
</dbReference>
<proteinExistence type="predicted"/>
<dbReference type="Proteomes" id="UP000018731">
    <property type="component" value="Unassembled WGS sequence"/>
</dbReference>
<evidence type="ECO:0000259" key="1">
    <source>
        <dbReference type="PROSITE" id="PS50263"/>
    </source>
</evidence>
<dbReference type="CDD" id="cd07197">
    <property type="entry name" value="nitrilase"/>
    <property type="match status" value="1"/>
</dbReference>
<dbReference type="OrthoDB" id="9795543at2"/>
<dbReference type="EMBL" id="AZJI01000006">
    <property type="protein sequence ID" value="ETD23002.1"/>
    <property type="molecule type" value="Genomic_DNA"/>
</dbReference>
<dbReference type="PATRIC" id="fig|1357400.3.peg.1938"/>
<dbReference type="InterPro" id="IPR003010">
    <property type="entry name" value="C-N_Hydrolase"/>
</dbReference>
<dbReference type="AlphaFoldDB" id="V8C7H6"/>
<gene>
    <name evidence="2" type="ORF">HMPREF2086_01449</name>
</gene>
<dbReference type="Pfam" id="PF00795">
    <property type="entry name" value="CN_hydrolase"/>
    <property type="match status" value="1"/>
</dbReference>
<comment type="caution">
    <text evidence="2">The sequence shown here is derived from an EMBL/GenBank/DDBJ whole genome shotgun (WGS) entry which is preliminary data.</text>
</comment>
<feature type="domain" description="CN hydrolase" evidence="1">
    <location>
        <begin position="4"/>
        <end position="257"/>
    </location>
</feature>
<evidence type="ECO:0000313" key="2">
    <source>
        <dbReference type="EMBL" id="ETD23002.1"/>
    </source>
</evidence>
<dbReference type="HOGENOM" id="CLU_030130_3_1_7"/>
<dbReference type="PANTHER" id="PTHR23088:SF27">
    <property type="entry name" value="DEAMINATED GLUTATHIONE AMIDASE"/>
    <property type="match status" value="1"/>
</dbReference>